<gene>
    <name evidence="1" type="ORF">TSAR_005466</name>
</gene>
<evidence type="ECO:0000313" key="2">
    <source>
        <dbReference type="Proteomes" id="UP000215335"/>
    </source>
</evidence>
<dbReference type="Proteomes" id="UP000215335">
    <property type="component" value="Unassembled WGS sequence"/>
</dbReference>
<evidence type="ECO:0000313" key="1">
    <source>
        <dbReference type="EMBL" id="OXU18272.1"/>
    </source>
</evidence>
<feature type="non-terminal residue" evidence="1">
    <location>
        <position position="1"/>
    </location>
</feature>
<accession>A0A232EIW7</accession>
<organism evidence="1 2">
    <name type="scientific">Trichomalopsis sarcophagae</name>
    <dbReference type="NCBI Taxonomy" id="543379"/>
    <lineage>
        <taxon>Eukaryota</taxon>
        <taxon>Metazoa</taxon>
        <taxon>Ecdysozoa</taxon>
        <taxon>Arthropoda</taxon>
        <taxon>Hexapoda</taxon>
        <taxon>Insecta</taxon>
        <taxon>Pterygota</taxon>
        <taxon>Neoptera</taxon>
        <taxon>Endopterygota</taxon>
        <taxon>Hymenoptera</taxon>
        <taxon>Apocrita</taxon>
        <taxon>Proctotrupomorpha</taxon>
        <taxon>Chalcidoidea</taxon>
        <taxon>Pteromalidae</taxon>
        <taxon>Pteromalinae</taxon>
        <taxon>Trichomalopsis</taxon>
    </lineage>
</organism>
<dbReference type="EMBL" id="NNAY01004158">
    <property type="protein sequence ID" value="OXU18272.1"/>
    <property type="molecule type" value="Genomic_DNA"/>
</dbReference>
<reference evidence="1 2" key="1">
    <citation type="journal article" date="2017" name="Curr. Biol.">
        <title>The Evolution of Venom by Co-option of Single-Copy Genes.</title>
        <authorList>
            <person name="Martinson E.O."/>
            <person name="Mrinalini"/>
            <person name="Kelkar Y.D."/>
            <person name="Chang C.H."/>
            <person name="Werren J.H."/>
        </authorList>
    </citation>
    <scope>NUCLEOTIDE SEQUENCE [LARGE SCALE GENOMIC DNA]</scope>
    <source>
        <strain evidence="1 2">Alberta</strain>
        <tissue evidence="1">Whole body</tissue>
    </source>
</reference>
<protein>
    <submittedName>
        <fullName evidence="1">Uncharacterized protein</fullName>
    </submittedName>
</protein>
<proteinExistence type="predicted"/>
<comment type="caution">
    <text evidence="1">The sequence shown here is derived from an EMBL/GenBank/DDBJ whole genome shotgun (WGS) entry which is preliminary data.</text>
</comment>
<dbReference type="AlphaFoldDB" id="A0A232EIW7"/>
<sequence>HDRHGSEWIIPRNTYSSNKVKCFVPENVTGYGYQLAYSTIAEIFSVRIASEAMQNDGEDLSLNELYREYVKVKIIIVLRSQLHTQILMNFHCSRHSAMQKAE</sequence>
<keyword evidence="2" id="KW-1185">Reference proteome</keyword>
<name>A0A232EIW7_9HYME</name>